<dbReference type="Pfam" id="PF02190">
    <property type="entry name" value="LON_substr_bdg"/>
    <property type="match status" value="1"/>
</dbReference>
<dbReference type="PROSITE" id="PS51787">
    <property type="entry name" value="LON_N"/>
    <property type="match status" value="1"/>
</dbReference>
<evidence type="ECO:0000313" key="2">
    <source>
        <dbReference type="EMBL" id="MBP0493903.1"/>
    </source>
</evidence>
<gene>
    <name evidence="2" type="ORF">J5Y10_14045</name>
</gene>
<dbReference type="InterPro" id="IPR003111">
    <property type="entry name" value="Lon_prtase_N"/>
</dbReference>
<proteinExistence type="predicted"/>
<dbReference type="PANTHER" id="PTHR46732:SF8">
    <property type="entry name" value="ATP-DEPENDENT PROTEASE LA (LON) DOMAIN PROTEIN"/>
    <property type="match status" value="1"/>
</dbReference>
<dbReference type="Proteomes" id="UP000677537">
    <property type="component" value="Unassembled WGS sequence"/>
</dbReference>
<dbReference type="Gene3D" id="2.30.130.40">
    <property type="entry name" value="LON domain-like"/>
    <property type="match status" value="1"/>
</dbReference>
<sequence>MPFHPRDLGALPAEIAIFPLPGALLLPGGRLPLNIFEPRYLAMMEASLSSGRCLGMIQPDPQAPPGPTGPALYRVGCLGRISSFAETEDGRLLISLTGLARFHVAEELPMRDGYRRIRPDYAPFAADLARPAPSPVLDRTTMLGLLRAYFRAKGIDANWEAIEGMEDGPLVATLAMVCPFEPVEKQALLEAADPTALAETLAAMLRMDSLPGPGQDMRPS</sequence>
<dbReference type="SUPFAM" id="SSF88697">
    <property type="entry name" value="PUA domain-like"/>
    <property type="match status" value="1"/>
</dbReference>
<evidence type="ECO:0000313" key="3">
    <source>
        <dbReference type="Proteomes" id="UP000677537"/>
    </source>
</evidence>
<dbReference type="PANTHER" id="PTHR46732">
    <property type="entry name" value="ATP-DEPENDENT PROTEASE LA (LON) DOMAIN PROTEIN"/>
    <property type="match status" value="1"/>
</dbReference>
<name>A0A940S881_9PROT</name>
<protein>
    <submittedName>
        <fullName evidence="2">LON peptidase substrate-binding domain-containing protein</fullName>
    </submittedName>
</protein>
<keyword evidence="3" id="KW-1185">Reference proteome</keyword>
<dbReference type="RefSeq" id="WP_209374623.1">
    <property type="nucleotide sequence ID" value="NZ_JAGIZA010000008.1"/>
</dbReference>
<evidence type="ECO:0000259" key="1">
    <source>
        <dbReference type="PROSITE" id="PS51787"/>
    </source>
</evidence>
<dbReference type="InterPro" id="IPR015947">
    <property type="entry name" value="PUA-like_sf"/>
</dbReference>
<reference evidence="2" key="1">
    <citation type="submission" date="2021-03" db="EMBL/GenBank/DDBJ databases">
        <authorList>
            <person name="So Y."/>
        </authorList>
    </citation>
    <scope>NUCLEOTIDE SEQUENCE</scope>
    <source>
        <strain evidence="2">SG15</strain>
    </source>
</reference>
<dbReference type="AlphaFoldDB" id="A0A940S881"/>
<accession>A0A940S881</accession>
<dbReference type="InterPro" id="IPR046336">
    <property type="entry name" value="Lon_prtase_N_sf"/>
</dbReference>
<dbReference type="EMBL" id="JAGIZA010000008">
    <property type="protein sequence ID" value="MBP0493903.1"/>
    <property type="molecule type" value="Genomic_DNA"/>
</dbReference>
<feature type="domain" description="Lon N-terminal" evidence="1">
    <location>
        <begin position="15"/>
        <end position="209"/>
    </location>
</feature>
<organism evidence="2 3">
    <name type="scientific">Roseomonas indoligenes</name>
    <dbReference type="NCBI Taxonomy" id="2820811"/>
    <lineage>
        <taxon>Bacteria</taxon>
        <taxon>Pseudomonadati</taxon>
        <taxon>Pseudomonadota</taxon>
        <taxon>Alphaproteobacteria</taxon>
        <taxon>Acetobacterales</taxon>
        <taxon>Roseomonadaceae</taxon>
        <taxon>Roseomonas</taxon>
    </lineage>
</organism>
<comment type="caution">
    <text evidence="2">The sequence shown here is derived from an EMBL/GenBank/DDBJ whole genome shotgun (WGS) entry which is preliminary data.</text>
</comment>
<dbReference type="SMART" id="SM00464">
    <property type="entry name" value="LON"/>
    <property type="match status" value="1"/>
</dbReference>